<evidence type="ECO:0008006" key="3">
    <source>
        <dbReference type="Google" id="ProtNLM"/>
    </source>
</evidence>
<dbReference type="OrthoDB" id="288856at2"/>
<accession>A0A1U7CRD9</accession>
<dbReference type="KEGG" id="pbor:BSF38_03025"/>
<dbReference type="RefSeq" id="WP_076346918.1">
    <property type="nucleotide sequence ID" value="NZ_CP019082.1"/>
</dbReference>
<protein>
    <recommendedName>
        <fullName evidence="3">Carboxypeptidase regulatory-like domain-containing protein</fullName>
    </recommendedName>
</protein>
<evidence type="ECO:0000313" key="1">
    <source>
        <dbReference type="EMBL" id="APW61510.1"/>
    </source>
</evidence>
<evidence type="ECO:0000313" key="2">
    <source>
        <dbReference type="Proteomes" id="UP000186309"/>
    </source>
</evidence>
<name>A0A1U7CRD9_9BACT</name>
<gene>
    <name evidence="1" type="ORF">BSF38_03025</name>
</gene>
<dbReference type="Proteomes" id="UP000186309">
    <property type="component" value="Chromosome"/>
</dbReference>
<organism evidence="1 2">
    <name type="scientific">Paludisphaera borealis</name>
    <dbReference type="NCBI Taxonomy" id="1387353"/>
    <lineage>
        <taxon>Bacteria</taxon>
        <taxon>Pseudomonadati</taxon>
        <taxon>Planctomycetota</taxon>
        <taxon>Planctomycetia</taxon>
        <taxon>Isosphaerales</taxon>
        <taxon>Isosphaeraceae</taxon>
        <taxon>Paludisphaera</taxon>
    </lineage>
</organism>
<keyword evidence="2" id="KW-1185">Reference proteome</keyword>
<dbReference type="AlphaFoldDB" id="A0A1U7CRD9"/>
<proteinExistence type="predicted"/>
<dbReference type="EMBL" id="CP019082">
    <property type="protein sequence ID" value="APW61510.1"/>
    <property type="molecule type" value="Genomic_DNA"/>
</dbReference>
<sequence>MNKAIESMKVSGSRAVTGRGRRAAEWVGRMAVLAVVAAFAGCSEGSGSKVPVFPVKGSVKFEGEPAAGAFVVFHPTAPAKSGEETPRSTAQVQPDGTFELTTFSQADGAPAGDYAVTIRWTKLIKQGNDTAAGPNVIPPIYDKPETTPWKVTVKDAPNQLDPYTITKK</sequence>
<reference evidence="2" key="1">
    <citation type="submission" date="2016-12" db="EMBL/GenBank/DDBJ databases">
        <title>Comparative genomics of four Isosphaeraceae planctomycetes: a common pool of plasmids and glycoside hydrolase genes.</title>
        <authorList>
            <person name="Ivanova A."/>
        </authorList>
    </citation>
    <scope>NUCLEOTIDE SEQUENCE [LARGE SCALE GENOMIC DNA]</scope>
    <source>
        <strain evidence="2">PX4</strain>
    </source>
</reference>